<dbReference type="AlphaFoldDB" id="A0AA36MH79"/>
<protein>
    <submittedName>
        <fullName evidence="1">Uncharacterized protein</fullName>
    </submittedName>
</protein>
<dbReference type="EMBL" id="CATQJL010000326">
    <property type="protein sequence ID" value="CAJ0609513.1"/>
    <property type="molecule type" value="Genomic_DNA"/>
</dbReference>
<gene>
    <name evidence="1" type="ORF">CYNAS_LOCUS21496</name>
</gene>
<sequence length="87" mass="9859">MKTSRLHTLYAQTAEHREHIYKYFAALSRIKREFILFPNLPPPLALIAVSKELIGTNTLQTGSVVLDQLAPMFQYVLTRASLEGLSQ</sequence>
<evidence type="ECO:0000313" key="2">
    <source>
        <dbReference type="Proteomes" id="UP001176961"/>
    </source>
</evidence>
<keyword evidence="2" id="KW-1185">Reference proteome</keyword>
<proteinExistence type="predicted"/>
<name>A0AA36MH79_CYLNA</name>
<organism evidence="1 2">
    <name type="scientific">Cylicocyclus nassatus</name>
    <name type="common">Nematode worm</name>
    <dbReference type="NCBI Taxonomy" id="53992"/>
    <lineage>
        <taxon>Eukaryota</taxon>
        <taxon>Metazoa</taxon>
        <taxon>Ecdysozoa</taxon>
        <taxon>Nematoda</taxon>
        <taxon>Chromadorea</taxon>
        <taxon>Rhabditida</taxon>
        <taxon>Rhabditina</taxon>
        <taxon>Rhabditomorpha</taxon>
        <taxon>Strongyloidea</taxon>
        <taxon>Strongylidae</taxon>
        <taxon>Cylicocyclus</taxon>
    </lineage>
</organism>
<evidence type="ECO:0000313" key="1">
    <source>
        <dbReference type="EMBL" id="CAJ0609513.1"/>
    </source>
</evidence>
<comment type="caution">
    <text evidence="1">The sequence shown here is derived from an EMBL/GenBank/DDBJ whole genome shotgun (WGS) entry which is preliminary data.</text>
</comment>
<dbReference type="Proteomes" id="UP001176961">
    <property type="component" value="Unassembled WGS sequence"/>
</dbReference>
<reference evidence="1" key="1">
    <citation type="submission" date="2023-07" db="EMBL/GenBank/DDBJ databases">
        <authorList>
            <consortium name="CYATHOMIX"/>
        </authorList>
    </citation>
    <scope>NUCLEOTIDE SEQUENCE</scope>
    <source>
        <strain evidence="1">N/A</strain>
    </source>
</reference>
<accession>A0AA36MH79</accession>